<evidence type="ECO:0000256" key="4">
    <source>
        <dbReference type="ARBA" id="ARBA00022670"/>
    </source>
</evidence>
<evidence type="ECO:0000256" key="1">
    <source>
        <dbReference type="ARBA" id="ARBA00001947"/>
    </source>
</evidence>
<dbReference type="GO" id="GO:0046872">
    <property type="term" value="F:metal ion binding"/>
    <property type="evidence" value="ECO:0007669"/>
    <property type="project" value="UniProtKB-KW"/>
</dbReference>
<comment type="caution">
    <text evidence="14">The sequence shown here is derived from an EMBL/GenBank/DDBJ whole genome shotgun (WGS) entry which is preliminary data.</text>
</comment>
<organism evidence="14 15">
    <name type="scientific">Mesorhizobium waimense</name>
    <dbReference type="NCBI Taxonomy" id="1300307"/>
    <lineage>
        <taxon>Bacteria</taxon>
        <taxon>Pseudomonadati</taxon>
        <taxon>Pseudomonadota</taxon>
        <taxon>Alphaproteobacteria</taxon>
        <taxon>Hyphomicrobiales</taxon>
        <taxon>Phyllobacteriaceae</taxon>
        <taxon>Mesorhizobium</taxon>
    </lineage>
</organism>
<dbReference type="GO" id="GO:0008237">
    <property type="term" value="F:metallopeptidase activity"/>
    <property type="evidence" value="ECO:0007669"/>
    <property type="project" value="UniProtKB-KW"/>
</dbReference>
<evidence type="ECO:0000256" key="5">
    <source>
        <dbReference type="ARBA" id="ARBA00022692"/>
    </source>
</evidence>
<dbReference type="Proteomes" id="UP000272706">
    <property type="component" value="Unassembled WGS sequence"/>
</dbReference>
<evidence type="ECO:0000256" key="9">
    <source>
        <dbReference type="ARBA" id="ARBA00022989"/>
    </source>
</evidence>
<evidence type="ECO:0000256" key="3">
    <source>
        <dbReference type="ARBA" id="ARBA00007931"/>
    </source>
</evidence>
<feature type="transmembrane region" description="Helical" evidence="12">
    <location>
        <begin position="82"/>
        <end position="100"/>
    </location>
</feature>
<comment type="similarity">
    <text evidence="3">Belongs to the peptidase M50B family.</text>
</comment>
<keyword evidence="9 12" id="KW-1133">Transmembrane helix</keyword>
<dbReference type="EMBL" id="QZWZ01000002">
    <property type="protein sequence ID" value="RJT41957.1"/>
    <property type="molecule type" value="Genomic_DNA"/>
</dbReference>
<evidence type="ECO:0000256" key="10">
    <source>
        <dbReference type="ARBA" id="ARBA00023049"/>
    </source>
</evidence>
<evidence type="ECO:0000313" key="14">
    <source>
        <dbReference type="EMBL" id="RJT41957.1"/>
    </source>
</evidence>
<gene>
    <name evidence="14" type="ORF">D3227_04520</name>
</gene>
<feature type="transmembrane region" description="Helical" evidence="12">
    <location>
        <begin position="145"/>
        <end position="171"/>
    </location>
</feature>
<feature type="domain" description="Peptidase M50" evidence="13">
    <location>
        <begin position="91"/>
        <end position="169"/>
    </location>
</feature>
<dbReference type="InterPro" id="IPR008915">
    <property type="entry name" value="Peptidase_M50"/>
</dbReference>
<accession>A0A3A5L2Z5</accession>
<keyword evidence="10" id="KW-0482">Metalloprotease</keyword>
<dbReference type="GO" id="GO:0016020">
    <property type="term" value="C:membrane"/>
    <property type="evidence" value="ECO:0007669"/>
    <property type="project" value="UniProtKB-SubCell"/>
</dbReference>
<evidence type="ECO:0000256" key="12">
    <source>
        <dbReference type="SAM" id="Phobius"/>
    </source>
</evidence>
<proteinExistence type="inferred from homology"/>
<protein>
    <recommendedName>
        <fullName evidence="13">Peptidase M50 domain-containing protein</fullName>
    </recommendedName>
</protein>
<evidence type="ECO:0000256" key="6">
    <source>
        <dbReference type="ARBA" id="ARBA00022723"/>
    </source>
</evidence>
<keyword evidence="6" id="KW-0479">Metal-binding</keyword>
<keyword evidence="15" id="KW-1185">Reference proteome</keyword>
<dbReference type="OrthoDB" id="9781963at2"/>
<evidence type="ECO:0000256" key="7">
    <source>
        <dbReference type="ARBA" id="ARBA00022801"/>
    </source>
</evidence>
<keyword evidence="8" id="KW-0862">Zinc</keyword>
<keyword evidence="11 12" id="KW-0472">Membrane</keyword>
<name>A0A3A5L2Z5_9HYPH</name>
<reference evidence="14 15" key="1">
    <citation type="submission" date="2018-09" db="EMBL/GenBank/DDBJ databases">
        <title>Mesorhizobium carmichaelinearum sp. nov. isolated from Carmichaelinea spp. root nodules in New Zealand.</title>
        <authorList>
            <person name="De Meyer S.E."/>
        </authorList>
    </citation>
    <scope>NUCLEOTIDE SEQUENCE [LARGE SCALE GENOMIC DNA]</scope>
    <source>
        <strain evidence="14 15">ICMP19557</strain>
    </source>
</reference>
<comment type="cofactor">
    <cofactor evidence="1">
        <name>Zn(2+)</name>
        <dbReference type="ChEBI" id="CHEBI:29105"/>
    </cofactor>
</comment>
<feature type="transmembrane region" description="Helical" evidence="12">
    <location>
        <begin position="191"/>
        <end position="211"/>
    </location>
</feature>
<dbReference type="Pfam" id="PF02163">
    <property type="entry name" value="Peptidase_M50"/>
    <property type="match status" value="1"/>
</dbReference>
<keyword evidence="7" id="KW-0378">Hydrolase</keyword>
<evidence type="ECO:0000259" key="13">
    <source>
        <dbReference type="Pfam" id="PF02163"/>
    </source>
</evidence>
<dbReference type="PANTHER" id="PTHR39188">
    <property type="entry name" value="MEMBRANE-ASSOCIATED ZINC METALLOPROTEASE M50B"/>
    <property type="match status" value="1"/>
</dbReference>
<evidence type="ECO:0000313" key="15">
    <source>
        <dbReference type="Proteomes" id="UP000272706"/>
    </source>
</evidence>
<evidence type="ECO:0000256" key="11">
    <source>
        <dbReference type="ARBA" id="ARBA00023136"/>
    </source>
</evidence>
<evidence type="ECO:0000256" key="2">
    <source>
        <dbReference type="ARBA" id="ARBA00004141"/>
    </source>
</evidence>
<evidence type="ECO:0000256" key="8">
    <source>
        <dbReference type="ARBA" id="ARBA00022833"/>
    </source>
</evidence>
<keyword evidence="4" id="KW-0645">Protease</keyword>
<dbReference type="GO" id="GO:0006508">
    <property type="term" value="P:proteolysis"/>
    <property type="evidence" value="ECO:0007669"/>
    <property type="project" value="UniProtKB-KW"/>
</dbReference>
<comment type="subcellular location">
    <subcellularLocation>
        <location evidence="2">Membrane</location>
        <topology evidence="2">Multi-pass membrane protein</topology>
    </subcellularLocation>
</comment>
<sequence length="307" mass="34030">MPAKFLDAEARPKPGLFALFRSDSRLPLLWGRTAIASLELGQEERCAGVLAARRHTCSHLWTFAIPVVLPFVYEWRKRPLDALTHTLIFGALLFLSVFLHELAHVRAARRLGIGTERIELYLFGGLTHFKSTRPVKPQPYMWARIAFAGPLTNFILAVAFAACCYLTLGSLRPLASDRPFGWLALRPASPLAWTFWLGALLNLVLAILNVLGFSVGWRHDRQGLAFASLRRASGGADRRHLRHGTVGSSLRHNPASGSRRCSVVVPPRRSNRTGQLFAAKSGKAHRAVVCQGWRSQTGRGRACRLEG</sequence>
<dbReference type="PANTHER" id="PTHR39188:SF3">
    <property type="entry name" value="STAGE IV SPORULATION PROTEIN FB"/>
    <property type="match status" value="1"/>
</dbReference>
<dbReference type="AlphaFoldDB" id="A0A3A5L2Z5"/>
<keyword evidence="5 12" id="KW-0812">Transmembrane</keyword>